<organism evidence="1 2">
    <name type="scientific">Flavobacterium aquariorum</name>
    <dbReference type="NCBI Taxonomy" id="2217670"/>
    <lineage>
        <taxon>Bacteria</taxon>
        <taxon>Pseudomonadati</taxon>
        <taxon>Bacteroidota</taxon>
        <taxon>Flavobacteriia</taxon>
        <taxon>Flavobacteriales</taxon>
        <taxon>Flavobacteriaceae</taxon>
        <taxon>Flavobacterium</taxon>
    </lineage>
</organism>
<dbReference type="OrthoDB" id="1488184at2"/>
<reference evidence="1 2" key="1">
    <citation type="submission" date="2018-06" db="EMBL/GenBank/DDBJ databases">
        <title>Flavobacterium sp IMCC34762, genome.</title>
        <authorList>
            <person name="Joung Y."/>
            <person name="Cho J."/>
            <person name="Song J."/>
        </authorList>
    </citation>
    <scope>NUCLEOTIDE SEQUENCE [LARGE SCALE GENOMIC DNA]</scope>
    <source>
        <strain evidence="1 2">IMCC34762</strain>
    </source>
</reference>
<evidence type="ECO:0000313" key="1">
    <source>
        <dbReference type="EMBL" id="PZX95188.1"/>
    </source>
</evidence>
<keyword evidence="2" id="KW-1185">Reference proteome</keyword>
<accession>A0A2W7TYS3</accession>
<comment type="caution">
    <text evidence="1">The sequence shown here is derived from an EMBL/GenBank/DDBJ whole genome shotgun (WGS) entry which is preliminary data.</text>
</comment>
<dbReference type="AlphaFoldDB" id="A0A2W7TYS3"/>
<gene>
    <name evidence="1" type="ORF">DOS84_01060</name>
</gene>
<dbReference type="InterPro" id="IPR045538">
    <property type="entry name" value="CIS_TMP"/>
</dbReference>
<dbReference type="EMBL" id="QKXH01000001">
    <property type="protein sequence ID" value="PZX95188.1"/>
    <property type="molecule type" value="Genomic_DNA"/>
</dbReference>
<dbReference type="Proteomes" id="UP000249177">
    <property type="component" value="Unassembled WGS sequence"/>
</dbReference>
<evidence type="ECO:0000313" key="2">
    <source>
        <dbReference type="Proteomes" id="UP000249177"/>
    </source>
</evidence>
<protein>
    <submittedName>
        <fullName evidence="1">Uncharacterized protein</fullName>
    </submittedName>
</protein>
<dbReference type="RefSeq" id="WP_111408259.1">
    <property type="nucleotide sequence ID" value="NZ_QKXH01000001.1"/>
</dbReference>
<name>A0A2W7TYS3_9FLAO</name>
<dbReference type="Pfam" id="PF19268">
    <property type="entry name" value="CIS_TMP"/>
    <property type="match status" value="1"/>
</dbReference>
<proteinExistence type="predicted"/>
<sequence>MHLIQQHTLDIRCTSLDFGKEVQSVVAALMEKELYPKLELLLNLYSFQNYTWKIDKLEITLPPLSRKKWKEEIVNYSLEQIELYLKMNFEDFEQNLGRIENSEIVFTKNNILESLFFDFLQKGIIPENGLIKNLEELIASLEVNESFIKKLKDLFRENSKALIRFIYAFSEEFKTKIANQSDDSQSEFITLLQFALASKANSFSSTVIESWIEFMAWQFYFFKEKIISNATLYHTVKIITSQYWDIESNHLLILKELLITEKGLHKKYILLQNNDFIAFWNIFLNTLDSLNSIEESIIAEKNTLEIKKKTKLETPDSKTQNMIYVENAGLILFHPFLKSLFEQLDLTKNDIWTTKISQHKAILLTQFLINGETKIGENELVLNKILCGFQIENVVHTQLEITPKEIEKCESLLNAVIEHWKILGDTSIAGLRETFLQRKGKILMTENEKLELWVKQEGVDVLLAQLPWGIEMIKTPWMEDFLQCYWN</sequence>